<evidence type="ECO:0000259" key="9">
    <source>
        <dbReference type="Pfam" id="PF00884"/>
    </source>
</evidence>
<dbReference type="GO" id="GO:0005886">
    <property type="term" value="C:plasma membrane"/>
    <property type="evidence" value="ECO:0007669"/>
    <property type="project" value="UniProtKB-SubCell"/>
</dbReference>
<evidence type="ECO:0000256" key="2">
    <source>
        <dbReference type="ARBA" id="ARBA00004936"/>
    </source>
</evidence>
<dbReference type="PANTHER" id="PTHR47371:SF3">
    <property type="entry name" value="PHOSPHOGLYCEROL TRANSFERASE I"/>
    <property type="match status" value="1"/>
</dbReference>
<reference evidence="10" key="2">
    <citation type="submission" date="2021-04" db="EMBL/GenBank/DDBJ databases">
        <authorList>
            <person name="Gilroy R."/>
        </authorList>
    </citation>
    <scope>NUCLEOTIDE SEQUENCE</scope>
    <source>
        <strain evidence="10">ChiBcec2-3848</strain>
    </source>
</reference>
<evidence type="ECO:0000256" key="6">
    <source>
        <dbReference type="ARBA" id="ARBA00023136"/>
    </source>
</evidence>
<feature type="transmembrane region" description="Helical" evidence="8">
    <location>
        <begin position="12"/>
        <end position="32"/>
    </location>
</feature>
<reference evidence="10" key="1">
    <citation type="journal article" date="2021" name="PeerJ">
        <title>Extensive microbial diversity within the chicken gut microbiome revealed by metagenomics and culture.</title>
        <authorList>
            <person name="Gilroy R."/>
            <person name="Ravi A."/>
            <person name="Getino M."/>
            <person name="Pursley I."/>
            <person name="Horton D.L."/>
            <person name="Alikhan N.F."/>
            <person name="Baker D."/>
            <person name="Gharbi K."/>
            <person name="Hall N."/>
            <person name="Watson M."/>
            <person name="Adriaenssens E.M."/>
            <person name="Foster-Nyarko E."/>
            <person name="Jarju S."/>
            <person name="Secka A."/>
            <person name="Antonio M."/>
            <person name="Oren A."/>
            <person name="Chaudhuri R.R."/>
            <person name="La Ragione R."/>
            <person name="Hildebrand F."/>
            <person name="Pallen M.J."/>
        </authorList>
    </citation>
    <scope>NUCLEOTIDE SEQUENCE</scope>
    <source>
        <strain evidence="10">ChiBcec2-3848</strain>
    </source>
</reference>
<dbReference type="InterPro" id="IPR000917">
    <property type="entry name" value="Sulfatase_N"/>
</dbReference>
<dbReference type="Proteomes" id="UP000823886">
    <property type="component" value="Unassembled WGS sequence"/>
</dbReference>
<name>A0A9D2PM29_9FIRM</name>
<evidence type="ECO:0000256" key="4">
    <source>
        <dbReference type="ARBA" id="ARBA00022692"/>
    </source>
</evidence>
<proteinExistence type="predicted"/>
<protein>
    <submittedName>
        <fullName evidence="10">Sulfatase-like hydrolase/transferase</fullName>
    </submittedName>
</protein>
<feature type="transmembrane region" description="Helical" evidence="8">
    <location>
        <begin position="80"/>
        <end position="101"/>
    </location>
</feature>
<keyword evidence="5 8" id="KW-1133">Transmembrane helix</keyword>
<dbReference type="InterPro" id="IPR050448">
    <property type="entry name" value="OpgB/LTA_synthase_biosynth"/>
</dbReference>
<comment type="pathway">
    <text evidence="2">Cell wall biogenesis; lipoteichoic acid biosynthesis.</text>
</comment>
<organism evidence="10 11">
    <name type="scientific">Candidatus Blautia merdavium</name>
    <dbReference type="NCBI Taxonomy" id="2838494"/>
    <lineage>
        <taxon>Bacteria</taxon>
        <taxon>Bacillati</taxon>
        <taxon>Bacillota</taxon>
        <taxon>Clostridia</taxon>
        <taxon>Lachnospirales</taxon>
        <taxon>Lachnospiraceae</taxon>
        <taxon>Blautia</taxon>
    </lineage>
</organism>
<evidence type="ECO:0000256" key="5">
    <source>
        <dbReference type="ARBA" id="ARBA00022989"/>
    </source>
</evidence>
<comment type="caution">
    <text evidence="10">The sequence shown here is derived from an EMBL/GenBank/DDBJ whole genome shotgun (WGS) entry which is preliminary data.</text>
</comment>
<dbReference type="Pfam" id="PF00884">
    <property type="entry name" value="Sulfatase"/>
    <property type="match status" value="1"/>
</dbReference>
<dbReference type="AlphaFoldDB" id="A0A9D2PM29"/>
<dbReference type="SUPFAM" id="SSF53649">
    <property type="entry name" value="Alkaline phosphatase-like"/>
    <property type="match status" value="1"/>
</dbReference>
<feature type="compositionally biased region" description="Polar residues" evidence="7">
    <location>
        <begin position="690"/>
        <end position="705"/>
    </location>
</feature>
<evidence type="ECO:0000256" key="3">
    <source>
        <dbReference type="ARBA" id="ARBA00022475"/>
    </source>
</evidence>
<comment type="subcellular location">
    <subcellularLocation>
        <location evidence="1">Cell membrane</location>
        <topology evidence="1">Multi-pass membrane protein</topology>
    </subcellularLocation>
</comment>
<evidence type="ECO:0000256" key="8">
    <source>
        <dbReference type="SAM" id="Phobius"/>
    </source>
</evidence>
<feature type="region of interest" description="Disordered" evidence="7">
    <location>
        <begin position="675"/>
        <end position="747"/>
    </location>
</feature>
<dbReference type="EMBL" id="DWVZ01000100">
    <property type="protein sequence ID" value="HJC63464.1"/>
    <property type="molecule type" value="Genomic_DNA"/>
</dbReference>
<gene>
    <name evidence="10" type="ORF">H9753_07590</name>
</gene>
<feature type="domain" description="Sulfatase N-terminal" evidence="9">
    <location>
        <begin position="242"/>
        <end position="526"/>
    </location>
</feature>
<evidence type="ECO:0000313" key="11">
    <source>
        <dbReference type="Proteomes" id="UP000823886"/>
    </source>
</evidence>
<dbReference type="GO" id="GO:0016787">
    <property type="term" value="F:hydrolase activity"/>
    <property type="evidence" value="ECO:0007669"/>
    <property type="project" value="UniProtKB-KW"/>
</dbReference>
<sequence length="747" mass="83721">MKEIRKAFCLKYLNLFSVPLQMIGVCIGYFVIEAISRHSMLEAFSYMTETPLVFLYNAFLIFTTTLIVYLFRRRVFFRTILFIFWMGLGIINGVLLANRVTPFTGPDLHMITDAVAIADKYLSPFFFVLTMIIAGLAVLGLIFLFFKGPKYKGKLRYKVNIPLIVLCVAAFAGTTKLALEKRVLSNYFGNIAFAYEDYGYPYCLATTVFNTGIGCPRDYSERTMEDIIKSEETLSETGEQRPNILFLQLESFFDPTLVNYLEFSEDPIPNFRKMMEEYSSGYFKVPSVGAGTANTEFECITGMSLHYFGPGEYPYKGILKETTCESAAYVLKELGYGTHAIHNNEANFYGRKSVFANLGFDSFTSSEYMSTQDDTNPNGWIRDRNLTKYILEAMEDTEGPDYVYTISVQGHGDYPEEPMIEDPKITVSGGSSDAVNNKWEYYCNQIYEMDQFVKELTDALSQLDEDVILVMYGDHLPTMDLTVKDMKNKYLFQTEYVIWDNMGLEKKDQNLSSYQIAAEVMDQVGIHEGNVFRYHQARRNTRDYQVDLEMLQYDILYGEQYVYDGTNPFERTAMSLGVKAAELHSIEKIADGQYYVKGANFTQSAFLELNGELVEANFIDENTLLVLDAQLVTGDEVDVAIRSNSSTHRVLTRTEKYIYTDPVGGRGAAKLELASEVEEAESAGADDSGNAESGTESEGQKNTETGSGGAGQSDTENETDGAAQSDTEAGADGVAQGHGEAENSDAA</sequence>
<keyword evidence="4 8" id="KW-0812">Transmembrane</keyword>
<evidence type="ECO:0000313" key="10">
    <source>
        <dbReference type="EMBL" id="HJC63464.1"/>
    </source>
</evidence>
<dbReference type="PANTHER" id="PTHR47371">
    <property type="entry name" value="LIPOTEICHOIC ACID SYNTHASE"/>
    <property type="match status" value="1"/>
</dbReference>
<evidence type="ECO:0000256" key="7">
    <source>
        <dbReference type="SAM" id="MobiDB-lite"/>
    </source>
</evidence>
<feature type="transmembrane region" description="Helical" evidence="8">
    <location>
        <begin position="158"/>
        <end position="179"/>
    </location>
</feature>
<accession>A0A9D2PM29</accession>
<dbReference type="Gene3D" id="3.40.720.10">
    <property type="entry name" value="Alkaline Phosphatase, subunit A"/>
    <property type="match status" value="1"/>
</dbReference>
<keyword evidence="6 8" id="KW-0472">Membrane</keyword>
<feature type="transmembrane region" description="Helical" evidence="8">
    <location>
        <begin position="52"/>
        <end position="71"/>
    </location>
</feature>
<keyword evidence="3" id="KW-1003">Cell membrane</keyword>
<dbReference type="InterPro" id="IPR017850">
    <property type="entry name" value="Alkaline_phosphatase_core_sf"/>
</dbReference>
<keyword evidence="10" id="KW-0378">Hydrolase</keyword>
<feature type="transmembrane region" description="Helical" evidence="8">
    <location>
        <begin position="121"/>
        <end position="146"/>
    </location>
</feature>
<dbReference type="CDD" id="cd16015">
    <property type="entry name" value="LTA_synthase"/>
    <property type="match status" value="1"/>
</dbReference>
<evidence type="ECO:0000256" key="1">
    <source>
        <dbReference type="ARBA" id="ARBA00004651"/>
    </source>
</evidence>